<dbReference type="AlphaFoldDB" id="A0A0N4ZP52"/>
<dbReference type="GO" id="GO:0019216">
    <property type="term" value="P:regulation of lipid metabolic process"/>
    <property type="evidence" value="ECO:0007669"/>
    <property type="project" value="TreeGrafter"/>
</dbReference>
<dbReference type="Pfam" id="PF07047">
    <property type="entry name" value="OPA3"/>
    <property type="match status" value="1"/>
</dbReference>
<dbReference type="PANTHER" id="PTHR12499">
    <property type="entry name" value="OPTIC ATROPHY 3 PROTEIN OPA3"/>
    <property type="match status" value="1"/>
</dbReference>
<dbReference type="Proteomes" id="UP000038045">
    <property type="component" value="Unplaced"/>
</dbReference>
<dbReference type="GO" id="GO:0005739">
    <property type="term" value="C:mitochondrion"/>
    <property type="evidence" value="ECO:0007669"/>
    <property type="project" value="TreeGrafter"/>
</dbReference>
<evidence type="ECO:0000256" key="1">
    <source>
        <dbReference type="ARBA" id="ARBA00007584"/>
    </source>
</evidence>
<dbReference type="PANTHER" id="PTHR12499:SF0">
    <property type="entry name" value="OPTIC ATROPHY 3 PROTEIN"/>
    <property type="match status" value="1"/>
</dbReference>
<accession>A0A0N4ZP52</accession>
<evidence type="ECO:0000313" key="5">
    <source>
        <dbReference type="WBParaSite" id="PTRK_0001031300.1"/>
    </source>
</evidence>
<sequence length="179" mass="20909">MGLPMVQVFMVMVRQMSKPIAERIMKYGKAHPLFRDKLLVPVGRKIINITRRIQLKRLGLKQTEEIAPIPEKEALEQASEVIQQIVIFTYTIVVLSAYHLYTSSKPSPKYIDEKTLDELCQKMQLENATLSKQIEELEKRLLFIGENTRLYDKKTWNNMCLETIKDIRISNIDNKTKEI</sequence>
<organism evidence="4 5">
    <name type="scientific">Parastrongyloides trichosuri</name>
    <name type="common">Possum-specific nematode worm</name>
    <dbReference type="NCBI Taxonomy" id="131310"/>
    <lineage>
        <taxon>Eukaryota</taxon>
        <taxon>Metazoa</taxon>
        <taxon>Ecdysozoa</taxon>
        <taxon>Nematoda</taxon>
        <taxon>Chromadorea</taxon>
        <taxon>Rhabditida</taxon>
        <taxon>Tylenchina</taxon>
        <taxon>Panagrolaimomorpha</taxon>
        <taxon>Strongyloidoidea</taxon>
        <taxon>Strongyloididae</taxon>
        <taxon>Parastrongyloides</taxon>
    </lineage>
</organism>
<keyword evidence="4" id="KW-1185">Reference proteome</keyword>
<keyword evidence="2 3" id="KW-0175">Coiled coil</keyword>
<evidence type="ECO:0000313" key="4">
    <source>
        <dbReference type="Proteomes" id="UP000038045"/>
    </source>
</evidence>
<dbReference type="InterPro" id="IPR010754">
    <property type="entry name" value="OPA3-like"/>
</dbReference>
<dbReference type="WBParaSite" id="PTRK_0001031300.1">
    <property type="protein sequence ID" value="PTRK_0001031300.1"/>
    <property type="gene ID" value="PTRK_0001031300"/>
</dbReference>
<evidence type="ECO:0000256" key="2">
    <source>
        <dbReference type="ARBA" id="ARBA00023054"/>
    </source>
</evidence>
<feature type="coiled-coil region" evidence="3">
    <location>
        <begin position="120"/>
        <end position="147"/>
    </location>
</feature>
<evidence type="ECO:0000256" key="3">
    <source>
        <dbReference type="SAM" id="Coils"/>
    </source>
</evidence>
<name>A0A0N4ZP52_PARTI</name>
<protein>
    <submittedName>
        <fullName evidence="5">OPA3-like protein CG13603</fullName>
    </submittedName>
</protein>
<dbReference type="STRING" id="131310.A0A0N4ZP52"/>
<comment type="similarity">
    <text evidence="1">Belongs to the OPA3 family.</text>
</comment>
<reference evidence="5" key="1">
    <citation type="submission" date="2017-02" db="UniProtKB">
        <authorList>
            <consortium name="WormBaseParasite"/>
        </authorList>
    </citation>
    <scope>IDENTIFICATION</scope>
</reference>
<proteinExistence type="inferred from homology"/>